<keyword evidence="3" id="KW-1185">Reference proteome</keyword>
<accession>A0A1Y2B4L7</accession>
<proteinExistence type="predicted"/>
<protein>
    <submittedName>
        <fullName evidence="2">Uncharacterized protein</fullName>
    </submittedName>
</protein>
<feature type="region of interest" description="Disordered" evidence="1">
    <location>
        <begin position="175"/>
        <end position="208"/>
    </location>
</feature>
<dbReference type="AlphaFoldDB" id="A0A1Y2B4L7"/>
<feature type="compositionally biased region" description="Basic and acidic residues" evidence="1">
    <location>
        <begin position="197"/>
        <end position="208"/>
    </location>
</feature>
<sequence length="480" mass="52719">MVFDLPINCSLHSNRYLTYYLFQPLTMNSWEGGFRSPSPAGSWSSGDNGGSGSVRYTDLTLDAQLAKDLDLTSRIDRAIHKDNPFTMAKRRATRKPTMKPNIIAEAKKPRGSIKPVVTTTAIVREDNGPRRRATAAADGPTKSWRPHNGWLDGKNNPITMDEKAPSMLEALDEQEKEPLKGGKRKRVGTAPNHSPAKKQEKATKRNKAEEDKIVFTRIPAFAVASKDYPILQGLAKQRSLPKKQKKPAITSRMSTSSDSEADLSIADLIKGSRTRKPANSKPVKTVFEAVRTSSTVQHDGDRLPSGIETLVRHILPRLPSGSKTAVDSGLVSPAGGFDVSDSNDISTITHLPSSVCRELDTSEISSKAPYTSPLQGRDPSLELIRPKPQRVTEAVQLEALAALSDDHAILRYEGTRRLRHPAQSRKEKAPKLRDGCFDSQSAWIDDAADATRARRDTCYSMPRFGGFADCGLYCHDVSGH</sequence>
<gene>
    <name evidence="2" type="ORF">BCR39DRAFT_598575</name>
</gene>
<evidence type="ECO:0000256" key="1">
    <source>
        <dbReference type="SAM" id="MobiDB-lite"/>
    </source>
</evidence>
<dbReference type="InParanoid" id="A0A1Y2B4L7"/>
<name>A0A1Y2B4L7_9TREE</name>
<evidence type="ECO:0000313" key="3">
    <source>
        <dbReference type="Proteomes" id="UP000193986"/>
    </source>
</evidence>
<comment type="caution">
    <text evidence="2">The sequence shown here is derived from an EMBL/GenBank/DDBJ whole genome shotgun (WGS) entry which is preliminary data.</text>
</comment>
<dbReference type="Proteomes" id="UP000193986">
    <property type="component" value="Unassembled WGS sequence"/>
</dbReference>
<dbReference type="EMBL" id="MCFC01000023">
    <property type="protein sequence ID" value="ORY29761.1"/>
    <property type="molecule type" value="Genomic_DNA"/>
</dbReference>
<feature type="region of interest" description="Disordered" evidence="1">
    <location>
        <begin position="130"/>
        <end position="155"/>
    </location>
</feature>
<organism evidence="2 3">
    <name type="scientific">Naematelia encephala</name>
    <dbReference type="NCBI Taxonomy" id="71784"/>
    <lineage>
        <taxon>Eukaryota</taxon>
        <taxon>Fungi</taxon>
        <taxon>Dikarya</taxon>
        <taxon>Basidiomycota</taxon>
        <taxon>Agaricomycotina</taxon>
        <taxon>Tremellomycetes</taxon>
        <taxon>Tremellales</taxon>
        <taxon>Naemateliaceae</taxon>
        <taxon>Naematelia</taxon>
    </lineage>
</organism>
<dbReference type="OrthoDB" id="2596994at2759"/>
<evidence type="ECO:0000313" key="2">
    <source>
        <dbReference type="EMBL" id="ORY29761.1"/>
    </source>
</evidence>
<reference evidence="2 3" key="1">
    <citation type="submission" date="2016-07" db="EMBL/GenBank/DDBJ databases">
        <title>Pervasive Adenine N6-methylation of Active Genes in Fungi.</title>
        <authorList>
            <consortium name="DOE Joint Genome Institute"/>
            <person name="Mondo S.J."/>
            <person name="Dannebaum R.O."/>
            <person name="Kuo R.C."/>
            <person name="Labutti K."/>
            <person name="Haridas S."/>
            <person name="Kuo A."/>
            <person name="Salamov A."/>
            <person name="Ahrendt S.R."/>
            <person name="Lipzen A."/>
            <person name="Sullivan W."/>
            <person name="Andreopoulos W.B."/>
            <person name="Clum A."/>
            <person name="Lindquist E."/>
            <person name="Daum C."/>
            <person name="Ramamoorthy G.K."/>
            <person name="Gryganskyi A."/>
            <person name="Culley D."/>
            <person name="Magnuson J.K."/>
            <person name="James T.Y."/>
            <person name="O'Malley M.A."/>
            <person name="Stajich J.E."/>
            <person name="Spatafora J.W."/>
            <person name="Visel A."/>
            <person name="Grigoriev I.V."/>
        </authorList>
    </citation>
    <scope>NUCLEOTIDE SEQUENCE [LARGE SCALE GENOMIC DNA]</scope>
    <source>
        <strain evidence="2 3">68-887.2</strain>
    </source>
</reference>
<feature type="region of interest" description="Disordered" evidence="1">
    <location>
        <begin position="237"/>
        <end position="257"/>
    </location>
</feature>